<dbReference type="InParanoid" id="A0A1B7N7Y2"/>
<name>A0A1B7N7Y2_9AGAM</name>
<comment type="similarity">
    <text evidence="2">Belongs to the cerato-platanin family.</text>
</comment>
<accession>A0A1B7N7Y2</accession>
<dbReference type="SUPFAM" id="SSF50685">
    <property type="entry name" value="Barwin-like endoglucanases"/>
    <property type="match status" value="1"/>
</dbReference>
<proteinExistence type="inferred from homology"/>
<gene>
    <name evidence="5" type="ORF">K503DRAFT_561512</name>
</gene>
<keyword evidence="3" id="KW-0964">Secreted</keyword>
<sequence length="143" mass="14935">MKFTFIITLLSAVALRASAVSVYVTYDYTYGNSDGSLNNVACSNGANGLLSKGYTTFGSLPSFPYLGGVPGASWNSTLCGSCWAVKYAMPNGTQNTIYITAVDLAATFNLSPEAFGNLTDGTGFAPGKVRARAVQVNETKCGL</sequence>
<organism evidence="5 6">
    <name type="scientific">Rhizopogon vinicolor AM-OR11-026</name>
    <dbReference type="NCBI Taxonomy" id="1314800"/>
    <lineage>
        <taxon>Eukaryota</taxon>
        <taxon>Fungi</taxon>
        <taxon>Dikarya</taxon>
        <taxon>Basidiomycota</taxon>
        <taxon>Agaricomycotina</taxon>
        <taxon>Agaricomycetes</taxon>
        <taxon>Agaricomycetidae</taxon>
        <taxon>Boletales</taxon>
        <taxon>Suillineae</taxon>
        <taxon>Rhizopogonaceae</taxon>
        <taxon>Rhizopogon</taxon>
    </lineage>
</organism>
<dbReference type="InterPro" id="IPR036908">
    <property type="entry name" value="RlpA-like_sf"/>
</dbReference>
<protein>
    <submittedName>
        <fullName evidence="5">Cerato-platanin</fullName>
    </submittedName>
</protein>
<evidence type="ECO:0000256" key="1">
    <source>
        <dbReference type="ARBA" id="ARBA00004613"/>
    </source>
</evidence>
<keyword evidence="4" id="KW-0732">Signal</keyword>
<evidence type="ECO:0000256" key="4">
    <source>
        <dbReference type="SAM" id="SignalP"/>
    </source>
</evidence>
<evidence type="ECO:0000313" key="6">
    <source>
        <dbReference type="Proteomes" id="UP000092154"/>
    </source>
</evidence>
<dbReference type="InterPro" id="IPR010829">
    <property type="entry name" value="Cerato-platanin"/>
</dbReference>
<comment type="subcellular location">
    <subcellularLocation>
        <location evidence="1">Secreted</location>
    </subcellularLocation>
</comment>
<dbReference type="Proteomes" id="UP000092154">
    <property type="component" value="Unassembled WGS sequence"/>
</dbReference>
<feature type="chain" id="PRO_5008597859" evidence="4">
    <location>
        <begin position="20"/>
        <end position="143"/>
    </location>
</feature>
<dbReference type="Gene3D" id="2.40.40.10">
    <property type="entry name" value="RlpA-like domain"/>
    <property type="match status" value="1"/>
</dbReference>
<dbReference type="AlphaFoldDB" id="A0A1B7N7Y2"/>
<evidence type="ECO:0000313" key="5">
    <source>
        <dbReference type="EMBL" id="OAX40940.1"/>
    </source>
</evidence>
<dbReference type="OrthoDB" id="4898945at2759"/>
<keyword evidence="6" id="KW-1185">Reference proteome</keyword>
<evidence type="ECO:0000256" key="3">
    <source>
        <dbReference type="ARBA" id="ARBA00022525"/>
    </source>
</evidence>
<reference evidence="5 6" key="1">
    <citation type="submission" date="2016-06" db="EMBL/GenBank/DDBJ databases">
        <title>Comparative genomics of the ectomycorrhizal sister species Rhizopogon vinicolor and Rhizopogon vesiculosus (Basidiomycota: Boletales) reveals a divergence of the mating type B locus.</title>
        <authorList>
            <consortium name="DOE Joint Genome Institute"/>
            <person name="Mujic A.B."/>
            <person name="Kuo A."/>
            <person name="Tritt A."/>
            <person name="Lipzen A."/>
            <person name="Chen C."/>
            <person name="Johnson J."/>
            <person name="Sharma A."/>
            <person name="Barry K."/>
            <person name="Grigoriev I.V."/>
            <person name="Spatafora J.W."/>
        </authorList>
    </citation>
    <scope>NUCLEOTIDE SEQUENCE [LARGE SCALE GENOMIC DNA]</scope>
    <source>
        <strain evidence="5 6">AM-OR11-026</strain>
    </source>
</reference>
<feature type="signal peptide" evidence="4">
    <location>
        <begin position="1"/>
        <end position="19"/>
    </location>
</feature>
<dbReference type="GO" id="GO:0005576">
    <property type="term" value="C:extracellular region"/>
    <property type="evidence" value="ECO:0007669"/>
    <property type="project" value="UniProtKB-SubCell"/>
</dbReference>
<evidence type="ECO:0000256" key="2">
    <source>
        <dbReference type="ARBA" id="ARBA00010421"/>
    </source>
</evidence>
<dbReference type="EMBL" id="KV448195">
    <property type="protein sequence ID" value="OAX40940.1"/>
    <property type="molecule type" value="Genomic_DNA"/>
</dbReference>
<dbReference type="Pfam" id="PF07249">
    <property type="entry name" value="Cerato-platanin"/>
    <property type="match status" value="1"/>
</dbReference>
<dbReference type="CDD" id="cd22778">
    <property type="entry name" value="DPBB_CEPL-like"/>
    <property type="match status" value="1"/>
</dbReference>